<keyword evidence="7 9" id="KW-0472">Membrane</keyword>
<evidence type="ECO:0000256" key="3">
    <source>
        <dbReference type="ARBA" id="ARBA00022475"/>
    </source>
</evidence>
<comment type="subcellular location">
    <subcellularLocation>
        <location evidence="1 9">Cell inner membrane</location>
        <topology evidence="1 9">Multi-pass membrane protein</topology>
    </subcellularLocation>
</comment>
<evidence type="ECO:0000259" key="10">
    <source>
        <dbReference type="Pfam" id="PF04290"/>
    </source>
</evidence>
<evidence type="ECO:0000256" key="6">
    <source>
        <dbReference type="ARBA" id="ARBA00022989"/>
    </source>
</evidence>
<dbReference type="AlphaFoldDB" id="I4Z4Y3"/>
<keyword evidence="3" id="KW-1003">Cell membrane</keyword>
<comment type="caution">
    <text evidence="9">Lacks conserved residue(s) required for the propagation of feature annotation.</text>
</comment>
<proteinExistence type="inferred from homology"/>
<evidence type="ECO:0000256" key="1">
    <source>
        <dbReference type="ARBA" id="ARBA00004429"/>
    </source>
</evidence>
<keyword evidence="12" id="KW-1185">Reference proteome</keyword>
<feature type="transmembrane region" description="Helical" evidence="9">
    <location>
        <begin position="20"/>
        <end position="38"/>
    </location>
</feature>
<evidence type="ECO:0000256" key="2">
    <source>
        <dbReference type="ARBA" id="ARBA00022448"/>
    </source>
</evidence>
<dbReference type="PANTHER" id="PTHR35011">
    <property type="entry name" value="2,3-DIKETO-L-GULONATE TRAP TRANSPORTER SMALL PERMEASE PROTEIN YIAM"/>
    <property type="match status" value="1"/>
</dbReference>
<feature type="domain" description="Tripartite ATP-independent periplasmic transporters DctQ component" evidence="10">
    <location>
        <begin position="27"/>
        <end position="84"/>
    </location>
</feature>
<protein>
    <recommendedName>
        <fullName evidence="9">TRAP transporter small permease protein</fullName>
    </recommendedName>
</protein>
<evidence type="ECO:0000256" key="7">
    <source>
        <dbReference type="ARBA" id="ARBA00023136"/>
    </source>
</evidence>
<sequence>MNRLSRLRRRFQHGADGMAVGLFIALFTVFIVQISARFILDRPLPWTDELVMVLYLWIVLWGASFVLKEEEHVRFDLLYNLCPLACNAGCASLLTC</sequence>
<dbReference type="GO" id="GO:0022857">
    <property type="term" value="F:transmembrane transporter activity"/>
    <property type="evidence" value="ECO:0007669"/>
    <property type="project" value="UniProtKB-UniRule"/>
</dbReference>
<dbReference type="Proteomes" id="UP000053899">
    <property type="component" value="Unassembled WGS sequence"/>
</dbReference>
<dbReference type="InterPro" id="IPR055348">
    <property type="entry name" value="DctQ"/>
</dbReference>
<dbReference type="OrthoDB" id="4964541at2"/>
<name>I4Z4Y3_9BURK</name>
<keyword evidence="4 9" id="KW-0997">Cell inner membrane</keyword>
<evidence type="ECO:0000256" key="4">
    <source>
        <dbReference type="ARBA" id="ARBA00022519"/>
    </source>
</evidence>
<dbReference type="InterPro" id="IPR007387">
    <property type="entry name" value="TRAP_DctQ"/>
</dbReference>
<dbReference type="EMBL" id="JH660696">
    <property type="protein sequence ID" value="EIM31275.1"/>
    <property type="molecule type" value="Genomic_DNA"/>
</dbReference>
<dbReference type="Pfam" id="PF04290">
    <property type="entry name" value="DctQ"/>
    <property type="match status" value="1"/>
</dbReference>
<evidence type="ECO:0000313" key="12">
    <source>
        <dbReference type="Proteomes" id="UP000053899"/>
    </source>
</evidence>
<organism evidence="11 12">
    <name type="scientific">Leptothrix ochracea L12</name>
    <dbReference type="NCBI Taxonomy" id="735332"/>
    <lineage>
        <taxon>Bacteria</taxon>
        <taxon>Pseudomonadati</taxon>
        <taxon>Pseudomonadota</taxon>
        <taxon>Betaproteobacteria</taxon>
        <taxon>Burkholderiales</taxon>
        <taxon>Sphaerotilaceae</taxon>
        <taxon>Leptothrix</taxon>
    </lineage>
</organism>
<evidence type="ECO:0000313" key="11">
    <source>
        <dbReference type="EMBL" id="EIM31275.1"/>
    </source>
</evidence>
<keyword evidence="6 9" id="KW-1133">Transmembrane helix</keyword>
<reference evidence="11 12" key="1">
    <citation type="submission" date="2012-04" db="EMBL/GenBank/DDBJ databases">
        <title>Improved High-Quality Draft sequence of Leptothrix ochracea L12.</title>
        <authorList>
            <consortium name="US DOE Joint Genome Institute"/>
            <person name="Lucas S."/>
            <person name="Han J."/>
            <person name="Lapidus A."/>
            <person name="Cheng J.-F."/>
            <person name="Goodwin L."/>
            <person name="Pitluck S."/>
            <person name="Peters L."/>
            <person name="Zeytun A."/>
            <person name="Detter J.C."/>
            <person name="Han C."/>
            <person name="Tapia R."/>
            <person name="Land M."/>
            <person name="Hauser L."/>
            <person name="Kyrpides N."/>
            <person name="Ivanova N."/>
            <person name="Pagani I."/>
            <person name="Stepanauskas R."/>
            <person name="Masland D."/>
            <person name="Poulton N."/>
            <person name="Emerson D."/>
            <person name="Fleming E."/>
            <person name="Woyke T."/>
        </authorList>
    </citation>
    <scope>NUCLEOTIDE SEQUENCE [LARGE SCALE GENOMIC DNA]</scope>
    <source>
        <strain evidence="11 12">L12</strain>
    </source>
</reference>
<feature type="transmembrane region" description="Helical" evidence="9">
    <location>
        <begin position="50"/>
        <end position="67"/>
    </location>
</feature>
<keyword evidence="5 9" id="KW-0812">Transmembrane</keyword>
<evidence type="ECO:0000256" key="8">
    <source>
        <dbReference type="ARBA" id="ARBA00038436"/>
    </source>
</evidence>
<keyword evidence="2 9" id="KW-0813">Transport</keyword>
<gene>
    <name evidence="11" type="ORF">LepocDRAFT_00000020</name>
</gene>
<evidence type="ECO:0000256" key="5">
    <source>
        <dbReference type="ARBA" id="ARBA00022692"/>
    </source>
</evidence>
<comment type="similarity">
    <text evidence="8 9">Belongs to the TRAP transporter small permease family.</text>
</comment>
<accession>I4Z4Y3</accession>
<comment type="subunit">
    <text evidence="9">The complex comprises the extracytoplasmic solute receptor protein and the two transmembrane proteins.</text>
</comment>
<dbReference type="GO" id="GO:0005886">
    <property type="term" value="C:plasma membrane"/>
    <property type="evidence" value="ECO:0007669"/>
    <property type="project" value="UniProtKB-SubCell"/>
</dbReference>
<comment type="function">
    <text evidence="9">Part of the tripartite ATP-independent periplasmic (TRAP) transport system.</text>
</comment>
<evidence type="ECO:0000256" key="9">
    <source>
        <dbReference type="RuleBase" id="RU369079"/>
    </source>
</evidence>
<dbReference type="HOGENOM" id="CLU_2356309_0_0_4"/>